<dbReference type="GO" id="GO:0097194">
    <property type="term" value="P:execution phase of apoptosis"/>
    <property type="evidence" value="ECO:0007669"/>
    <property type="project" value="TreeGrafter"/>
</dbReference>
<dbReference type="InterPro" id="IPR017941">
    <property type="entry name" value="Rieske_2Fe-2S"/>
</dbReference>
<dbReference type="InterPro" id="IPR028202">
    <property type="entry name" value="Reductase_C"/>
</dbReference>
<dbReference type="GO" id="GO:0051537">
    <property type="term" value="F:2 iron, 2 sulfur cluster binding"/>
    <property type="evidence" value="ECO:0007669"/>
    <property type="project" value="UniProtKB-KW"/>
</dbReference>
<dbReference type="Bgee" id="ENSPREG00000000616">
    <property type="expression patterns" value="Expressed in head"/>
</dbReference>
<dbReference type="GO" id="GO:0072114">
    <property type="term" value="P:pronephros morphogenesis"/>
    <property type="evidence" value="ECO:0007669"/>
    <property type="project" value="Ensembl"/>
</dbReference>
<evidence type="ECO:0000256" key="1">
    <source>
        <dbReference type="ARBA" id="ARBA00006442"/>
    </source>
</evidence>
<dbReference type="InterPro" id="IPR023753">
    <property type="entry name" value="FAD/NAD-binding_dom"/>
</dbReference>
<evidence type="ECO:0000256" key="4">
    <source>
        <dbReference type="ARBA" id="ARBA00022723"/>
    </source>
</evidence>
<dbReference type="PANTHER" id="PTHR43557">
    <property type="entry name" value="APOPTOSIS-INDUCING FACTOR 1"/>
    <property type="match status" value="1"/>
</dbReference>
<keyword evidence="2" id="KW-0285">Flavoprotein</keyword>
<dbReference type="GeneTree" id="ENSGT00940000160448"/>
<dbReference type="AlphaFoldDB" id="A0A3P9MU71"/>
<dbReference type="Proteomes" id="UP000242638">
    <property type="component" value="Unassembled WGS sequence"/>
</dbReference>
<evidence type="ECO:0000313" key="10">
    <source>
        <dbReference type="Ensembl" id="ENSPREP00000000892.1"/>
    </source>
</evidence>
<dbReference type="GO" id="GO:0005739">
    <property type="term" value="C:mitochondrion"/>
    <property type="evidence" value="ECO:0007669"/>
    <property type="project" value="TreeGrafter"/>
</dbReference>
<dbReference type="PROSITE" id="PS51296">
    <property type="entry name" value="RIESKE"/>
    <property type="match status" value="1"/>
</dbReference>
<dbReference type="InterPro" id="IPR050446">
    <property type="entry name" value="FAD-oxidoreductase/Apoptosis"/>
</dbReference>
<dbReference type="InterPro" id="IPR036922">
    <property type="entry name" value="Rieske_2Fe-2S_sf"/>
</dbReference>
<dbReference type="Pfam" id="PF00355">
    <property type="entry name" value="Rieske"/>
    <property type="match status" value="1"/>
</dbReference>
<feature type="domain" description="Rieske" evidence="9">
    <location>
        <begin position="70"/>
        <end position="165"/>
    </location>
</feature>
<dbReference type="PANTHER" id="PTHR43557:SF8">
    <property type="entry name" value="APOPTOSIS-INDUCING FACTOR 3"/>
    <property type="match status" value="1"/>
</dbReference>
<evidence type="ECO:0000313" key="11">
    <source>
        <dbReference type="Proteomes" id="UP000242638"/>
    </source>
</evidence>
<accession>A0A3P9MU71</accession>
<dbReference type="GO" id="GO:0016651">
    <property type="term" value="F:oxidoreductase activity, acting on NAD(P)H"/>
    <property type="evidence" value="ECO:0007669"/>
    <property type="project" value="TreeGrafter"/>
</dbReference>
<evidence type="ECO:0000259" key="9">
    <source>
        <dbReference type="PROSITE" id="PS51296"/>
    </source>
</evidence>
<organism evidence="10 11">
    <name type="scientific">Poecilia reticulata</name>
    <name type="common">Guppy</name>
    <name type="synonym">Acanthophacelus reticulatus</name>
    <dbReference type="NCBI Taxonomy" id="8081"/>
    <lineage>
        <taxon>Eukaryota</taxon>
        <taxon>Metazoa</taxon>
        <taxon>Chordata</taxon>
        <taxon>Craniata</taxon>
        <taxon>Vertebrata</taxon>
        <taxon>Euteleostomi</taxon>
        <taxon>Actinopterygii</taxon>
        <taxon>Neopterygii</taxon>
        <taxon>Teleostei</taxon>
        <taxon>Neoteleostei</taxon>
        <taxon>Acanthomorphata</taxon>
        <taxon>Ovalentaria</taxon>
        <taxon>Atherinomorphae</taxon>
        <taxon>Cyprinodontiformes</taxon>
        <taxon>Poeciliidae</taxon>
        <taxon>Poeciliinae</taxon>
        <taxon>Poecilia</taxon>
    </lineage>
</organism>
<name>A0A3P9MU71_POERE</name>
<reference evidence="10" key="3">
    <citation type="submission" date="2025-09" db="UniProtKB">
        <authorList>
            <consortium name="Ensembl"/>
        </authorList>
    </citation>
    <scope>IDENTIFICATION</scope>
    <source>
        <strain evidence="10">Guanapo</strain>
    </source>
</reference>
<dbReference type="Gene3D" id="3.50.50.60">
    <property type="entry name" value="FAD/NAD(P)-binding domain"/>
    <property type="match status" value="2"/>
</dbReference>
<evidence type="ECO:0000256" key="6">
    <source>
        <dbReference type="ARBA" id="ARBA00023002"/>
    </source>
</evidence>
<keyword evidence="5" id="KW-0274">FAD</keyword>
<dbReference type="Gene3D" id="2.102.10.10">
    <property type="entry name" value="Rieske [2Fe-2S] iron-sulphur domain"/>
    <property type="match status" value="1"/>
</dbReference>
<dbReference type="SUPFAM" id="SSF50022">
    <property type="entry name" value="ISP domain"/>
    <property type="match status" value="1"/>
</dbReference>
<dbReference type="STRING" id="8081.ENSPREP00000000892"/>
<keyword evidence="6" id="KW-0560">Oxidoreductase</keyword>
<comment type="similarity">
    <text evidence="1">Belongs to the FAD-dependent oxidoreductase family.</text>
</comment>
<dbReference type="SUPFAM" id="SSF55424">
    <property type="entry name" value="FAD/NAD-linked reductases, dimerisation (C-terminal) domain"/>
    <property type="match status" value="1"/>
</dbReference>
<dbReference type="Gene3D" id="3.30.390.30">
    <property type="match status" value="1"/>
</dbReference>
<keyword evidence="4" id="KW-0479">Metal-binding</keyword>
<evidence type="ECO:0000256" key="5">
    <source>
        <dbReference type="ARBA" id="ARBA00022827"/>
    </source>
</evidence>
<dbReference type="PRINTS" id="PR00368">
    <property type="entry name" value="FADPNR"/>
</dbReference>
<dbReference type="InterPro" id="IPR036188">
    <property type="entry name" value="FAD/NAD-bd_sf"/>
</dbReference>
<dbReference type="Pfam" id="PF14759">
    <property type="entry name" value="Reductase_C"/>
    <property type="match status" value="1"/>
</dbReference>
<dbReference type="FunFam" id="3.30.390.30:FF:000011">
    <property type="entry name" value="Apoptosis-inducing factor, mitochondrion-associated, 3"/>
    <property type="match status" value="1"/>
</dbReference>
<keyword evidence="7" id="KW-0408">Iron</keyword>
<keyword evidence="8" id="KW-0411">Iron-sulfur</keyword>
<evidence type="ECO:0000256" key="7">
    <source>
        <dbReference type="ARBA" id="ARBA00023004"/>
    </source>
</evidence>
<reference evidence="10" key="2">
    <citation type="submission" date="2025-08" db="UniProtKB">
        <authorList>
            <consortium name="Ensembl"/>
        </authorList>
    </citation>
    <scope>IDENTIFICATION</scope>
    <source>
        <strain evidence="10">Guanapo</strain>
    </source>
</reference>
<dbReference type="FunFam" id="2.102.10.10:FF:000003">
    <property type="entry name" value="apoptosis-inducing factor 3 isoform X2"/>
    <property type="match status" value="1"/>
</dbReference>
<keyword evidence="3" id="KW-0001">2Fe-2S</keyword>
<protein>
    <submittedName>
        <fullName evidence="10">AIF family member 3</fullName>
    </submittedName>
</protein>
<evidence type="ECO:0000256" key="3">
    <source>
        <dbReference type="ARBA" id="ARBA00022714"/>
    </source>
</evidence>
<evidence type="ECO:0000256" key="8">
    <source>
        <dbReference type="ARBA" id="ARBA00023014"/>
    </source>
</evidence>
<sequence>MGGCFSKPKPVEVKVELSLLEKEKEVDGLSPNGKASPFADCRPNGALAHSSDEDSMLLPLNHNSREYVEASVCHVKDLENGQMREVDLGCGRALLIKQHGEFSAMAHKCPHYGAPLVKGVLSKGHVRCPWHGACFSTATGDIEDFPGLDSLPTFQVRVEKDKVIIRANKQALQSQKRSKPMSRCSILGLKFVNLSAGPASLVCAETLRQEGFTDRIVMCTMDRHPPYDRPKLSKSLESTAEQLRLRSMDFLQDHDIELLTEKEVVAVDVKTRSVTFEDGLRMEYRKLFIASGSKPKPMIYKGKDVRNVFHLRTPEDANSIARLANNKNAVIVGTSFVGMEVAAALTDKAHSVSVIGIEPVPFKKALGEKVGKAIMKLLFYIKVNHFCPVSQLKEVVLKSGKVLRADVCVIGAGSVPATGFLKQSGIHLDSKGFITVNKMMQTSVDGVFAGGDVVTFPFPPRNNKKVNIPHWQMAHVHGRVAALSMMGRVSEFKTVPYFWSAMFGKTIRYAGYGDGFDDVIIQGDLDELRFVAFYTRSEEVVAVASMNYDPIVSRVAEVLGSGKTIKKRDVETGDISWLIDKGSH</sequence>
<dbReference type="SUPFAM" id="SSF51905">
    <property type="entry name" value="FAD/NAD(P)-binding domain"/>
    <property type="match status" value="2"/>
</dbReference>
<dbReference type="Pfam" id="PF07992">
    <property type="entry name" value="Pyr_redox_2"/>
    <property type="match status" value="1"/>
</dbReference>
<keyword evidence="11" id="KW-1185">Reference proteome</keyword>
<dbReference type="InterPro" id="IPR016156">
    <property type="entry name" value="FAD/NAD-linked_Rdtase_dimer_sf"/>
</dbReference>
<dbReference type="CDD" id="cd03478">
    <property type="entry name" value="Rieske_AIFL_N"/>
    <property type="match status" value="1"/>
</dbReference>
<proteinExistence type="inferred from homology"/>
<reference evidence="11" key="1">
    <citation type="submission" date="2013-11" db="EMBL/GenBank/DDBJ databases">
        <title>The genomic landscape of the Guanapo guppy.</title>
        <authorList>
            <person name="Kuenstner A."/>
            <person name="Dreyer C."/>
        </authorList>
    </citation>
    <scope>NUCLEOTIDE SEQUENCE</scope>
    <source>
        <strain evidence="11">Guanapo</strain>
    </source>
</reference>
<dbReference type="OMA" id="PRCTHYG"/>
<dbReference type="GO" id="GO:0046872">
    <property type="term" value="F:metal ion binding"/>
    <property type="evidence" value="ECO:0007669"/>
    <property type="project" value="UniProtKB-KW"/>
</dbReference>
<evidence type="ECO:0000256" key="2">
    <source>
        <dbReference type="ARBA" id="ARBA00022630"/>
    </source>
</evidence>
<dbReference type="Ensembl" id="ENSPRET00000000931.1">
    <property type="protein sequence ID" value="ENSPREP00000000892.1"/>
    <property type="gene ID" value="ENSPREG00000000616.1"/>
</dbReference>
<dbReference type="PRINTS" id="PR00469">
    <property type="entry name" value="PNDRDTASEII"/>
</dbReference>